<sequence>MKAVYKNFTLGAIEENLSNLIKDCSMWSDLNVSFEEYDILNQKIQEAMRIKPDIGQMQKRYPLVHMTHAVYVILYEEYQEEEDFWKVYGDKLGADLSQNEKTVLAKNWELILEQLGLVKKSPEISCAEELPLLSQIGIPNSELEDLFDAVKYRDTQEEFQPQVLMEQWMECRSYAVGAATRAYIKWHPEKAAQFLCRVNELIHTDQAKASSLKLDERIWHKFSQWLEKEKYRGRKPPRSSENPSPYLIYDSNQNQFHMVLPPYSVKNEYADSVNCMIIDNDYNRYHGRSRIFSDGSRRYTKEQRVPVKAARSYILHWYEDTDESNSVLEKRITGPFGYGAAIFDLKGRPVQEVFSPEMFPSEPSASAPLLLKNIRYKESFGKQNSPILYWDIQACCSNNIPLLVRRLDEDMSSLRIDPARYGKLKAASGEKHFIYLEHKLKSGIYSIQPQAEVPMPKEEAYGLLHFENTNLLKYKGEDYKDRIGSLNDILITTGMNYDSVKMLQKIKTIVEKTGEKRDPYLDERGCAVLLLLICSFCGTYNEREAELRLGEEHKKCVKYIREILYYISTHMLDARQRAMILQNLWKKNVSEEQLHICFDVLKLQTAIFEKKEKECSPLMERLSETQDITAMRALIKNKTDESLGMRLLRLIGLPAMREMLHFKENPTTKSEWIACYEALFHGDKVKADYRFLPTPKITGNHEEFNTMVDWSMSGTYHSPEIHFEEKQSEGIAFCGRRYLDVLLSWYMKYMKKRRNLAEDVKELIMQITDVDGAYQSLKPEIRNSIVFYERALRDRCTEEKSVFASFYYCGLASVILASGAYLELDGDTFCICDAFLQKMSQIFPELVERDLLLADVYTMFNMGLTSR</sequence>
<reference evidence="1 2" key="1">
    <citation type="submission" date="2019-01" db="EMBL/GenBank/DDBJ databases">
        <title>Draft genomes of a novel of Aminipila strains.</title>
        <authorList>
            <person name="Ma S."/>
        </authorList>
    </citation>
    <scope>NUCLEOTIDE SEQUENCE [LARGE SCALE GENOMIC DNA]</scope>
    <source>
        <strain evidence="2">JN-39</strain>
    </source>
</reference>
<name>A0A410PUW6_9FIRM</name>
<keyword evidence="2" id="KW-1185">Reference proteome</keyword>
<evidence type="ECO:0000313" key="2">
    <source>
        <dbReference type="Proteomes" id="UP000287601"/>
    </source>
</evidence>
<proteinExistence type="predicted"/>
<dbReference type="EMBL" id="CP035281">
    <property type="protein sequence ID" value="QAT42688.1"/>
    <property type="molecule type" value="Genomic_DNA"/>
</dbReference>
<evidence type="ECO:0000313" key="1">
    <source>
        <dbReference type="EMBL" id="QAT42688.1"/>
    </source>
</evidence>
<protein>
    <submittedName>
        <fullName evidence="1">Uncharacterized protein</fullName>
    </submittedName>
</protein>
<organism evidence="1 2">
    <name type="scientific">Aminipila luticellarii</name>
    <dbReference type="NCBI Taxonomy" id="2507160"/>
    <lineage>
        <taxon>Bacteria</taxon>
        <taxon>Bacillati</taxon>
        <taxon>Bacillota</taxon>
        <taxon>Clostridia</taxon>
        <taxon>Peptostreptococcales</taxon>
        <taxon>Anaerovoracaceae</taxon>
        <taxon>Aminipila</taxon>
    </lineage>
</organism>
<dbReference type="Proteomes" id="UP000287601">
    <property type="component" value="Chromosome"/>
</dbReference>
<dbReference type="AlphaFoldDB" id="A0A410PUW6"/>
<dbReference type="OrthoDB" id="2077827at2"/>
<dbReference type="RefSeq" id="WP_128745338.1">
    <property type="nucleotide sequence ID" value="NZ_CP035281.1"/>
</dbReference>
<gene>
    <name evidence="1" type="ORF">EQM06_05285</name>
</gene>
<accession>A0A410PUW6</accession>
<dbReference type="KEGG" id="amij:EQM06_05285"/>